<evidence type="ECO:0000313" key="2">
    <source>
        <dbReference type="Proteomes" id="UP000198724"/>
    </source>
</evidence>
<evidence type="ECO:0000313" key="1">
    <source>
        <dbReference type="EMBL" id="SFF95256.1"/>
    </source>
</evidence>
<reference evidence="2" key="1">
    <citation type="submission" date="2016-10" db="EMBL/GenBank/DDBJ databases">
        <authorList>
            <person name="Varghese N."/>
            <person name="Submissions S."/>
        </authorList>
    </citation>
    <scope>NUCLEOTIDE SEQUENCE [LARGE SCALE GENOMIC DNA]</scope>
    <source>
        <strain evidence="2">LP51</strain>
    </source>
</reference>
<dbReference type="EMBL" id="FOOT01000001">
    <property type="protein sequence ID" value="SFF95256.1"/>
    <property type="molecule type" value="Genomic_DNA"/>
</dbReference>
<dbReference type="RefSeq" id="WP_092098657.1">
    <property type="nucleotide sequence ID" value="NZ_FOOT01000001.1"/>
</dbReference>
<keyword evidence="2" id="KW-1185">Reference proteome</keyword>
<evidence type="ECO:0008006" key="3">
    <source>
        <dbReference type="Google" id="ProtNLM"/>
    </source>
</evidence>
<dbReference type="OrthoDB" id="852207at2"/>
<organism evidence="1 2">
    <name type="scientific">Pontibacter chinhatensis</name>
    <dbReference type="NCBI Taxonomy" id="1436961"/>
    <lineage>
        <taxon>Bacteria</taxon>
        <taxon>Pseudomonadati</taxon>
        <taxon>Bacteroidota</taxon>
        <taxon>Cytophagia</taxon>
        <taxon>Cytophagales</taxon>
        <taxon>Hymenobacteraceae</taxon>
        <taxon>Pontibacter</taxon>
    </lineage>
</organism>
<proteinExistence type="predicted"/>
<dbReference type="Proteomes" id="UP000198724">
    <property type="component" value="Unassembled WGS sequence"/>
</dbReference>
<name>A0A1I2N128_9BACT</name>
<dbReference type="STRING" id="1436961.SAMN05421739_101488"/>
<gene>
    <name evidence="1" type="ORF">SAMN05421739_101488</name>
</gene>
<dbReference type="AlphaFoldDB" id="A0A1I2N128"/>
<protein>
    <recommendedName>
        <fullName evidence="3">SpoIIAA-like</fullName>
    </recommendedName>
</protein>
<sequence length="135" mass="15663">MILHHNGLIKLEYSPATDILQVNYPDLYSYQLTEVRHSLSIMVETIRNYDVKRLLLDASVTSIHITDEENSELNLNLARELSKTRLQKVARIHPLSPLRESIAQKNIEKIFHSGIVPYELKTFSHRTEALSWLLN</sequence>
<accession>A0A1I2N128</accession>